<feature type="compositionally biased region" description="Basic residues" evidence="1">
    <location>
        <begin position="615"/>
        <end position="624"/>
    </location>
</feature>
<feature type="region of interest" description="Disordered" evidence="1">
    <location>
        <begin position="912"/>
        <end position="935"/>
    </location>
</feature>
<feature type="region of interest" description="Disordered" evidence="1">
    <location>
        <begin position="495"/>
        <end position="541"/>
    </location>
</feature>
<feature type="compositionally biased region" description="Basic and acidic residues" evidence="1">
    <location>
        <begin position="644"/>
        <end position="661"/>
    </location>
</feature>
<feature type="region of interest" description="Disordered" evidence="1">
    <location>
        <begin position="80"/>
        <end position="99"/>
    </location>
</feature>
<dbReference type="Proteomes" id="UP000024376">
    <property type="component" value="Unassembled WGS sequence"/>
</dbReference>
<dbReference type="EMBL" id="KI911168">
    <property type="protein sequence ID" value="ETR97708.1"/>
    <property type="molecule type" value="Genomic_DNA"/>
</dbReference>
<dbReference type="KEGG" id="trr:M419DRAFT_134233"/>
<feature type="compositionally biased region" description="Low complexity" evidence="1">
    <location>
        <begin position="81"/>
        <end position="92"/>
    </location>
</feature>
<dbReference type="AlphaFoldDB" id="A0A024RX98"/>
<dbReference type="HOGENOM" id="CLU_321328_0_0_1"/>
<dbReference type="OrthoDB" id="10252009at2759"/>
<accession>A0A024RX98</accession>
<evidence type="ECO:0000256" key="1">
    <source>
        <dbReference type="SAM" id="MobiDB-lite"/>
    </source>
</evidence>
<feature type="region of interest" description="Disordered" evidence="1">
    <location>
        <begin position="639"/>
        <end position="722"/>
    </location>
</feature>
<reference evidence="3" key="1">
    <citation type="journal article" date="2013" name="Ind. Biotechnol.">
        <title>Comparative genomics analysis of Trichoderma reesei strains.</title>
        <authorList>
            <person name="Koike H."/>
            <person name="Aerts A."/>
            <person name="LaButti K."/>
            <person name="Grigoriev I.V."/>
            <person name="Baker S.E."/>
        </authorList>
    </citation>
    <scope>NUCLEOTIDE SEQUENCE [LARGE SCALE GENOMIC DNA]</scope>
    <source>
        <strain evidence="3">ATCC 56765 / BCRC 32924 / NRRL 11460 / Rut C-30</strain>
    </source>
</reference>
<feature type="compositionally biased region" description="Low complexity" evidence="1">
    <location>
        <begin position="497"/>
        <end position="525"/>
    </location>
</feature>
<organism evidence="2 3">
    <name type="scientific">Hypocrea jecorina (strain ATCC 56765 / BCRC 32924 / NRRL 11460 / Rut C-30)</name>
    <name type="common">Trichoderma reesei</name>
    <dbReference type="NCBI Taxonomy" id="1344414"/>
    <lineage>
        <taxon>Eukaryota</taxon>
        <taxon>Fungi</taxon>
        <taxon>Dikarya</taxon>
        <taxon>Ascomycota</taxon>
        <taxon>Pezizomycotina</taxon>
        <taxon>Sordariomycetes</taxon>
        <taxon>Hypocreomycetidae</taxon>
        <taxon>Hypocreales</taxon>
        <taxon>Hypocreaceae</taxon>
        <taxon>Trichoderma</taxon>
    </lineage>
</organism>
<evidence type="ECO:0000313" key="3">
    <source>
        <dbReference type="Proteomes" id="UP000024376"/>
    </source>
</evidence>
<protein>
    <submittedName>
        <fullName evidence="2">Uncharacterized protein</fullName>
    </submittedName>
</protein>
<proteinExistence type="predicted"/>
<feature type="region of interest" description="Disordered" evidence="1">
    <location>
        <begin position="754"/>
        <end position="782"/>
    </location>
</feature>
<sequence length="935" mass="101813">MSYDDTPDVVFNPQDEPLPAPSDFFAHLSLVPRYYDLPHGDPRFDQEPGQQVDDPMQIDGTPPPDAGFLAQSHRARVAHLPQPTQGQQPAAPEAEEAAGGEAMDLEIPPLFPNWSERDIAQAILTPEAFSWWAAKDELAKRGQLPDIPHVYPAGHPNNRPAESLATDGRLIEWEDLHLGVRWLLVLRLSEQHTFTVAIVSQLKLSHHQLHDFITSYVDHCEAWNEFELTVSSRAKGLELWDEEAERALLNWLHEKRPLLPYDSLTSEDVQLGIRFLYERCIVDGGVDLAAWFEEKDKKDFARIPIGSPIMRDCLDHRILRRAAAAKLLPIKKIEEAIKDLGRQKRLRAQSAMMNNSMRSDAFLGTRQARVPWEANPEPADVEMSVEAQTVMDTILTGATSDEPMQTPMSFHQRQQMSEEAHHTLRRIVPELQPIIAPGGLAKTQWEIDNGYPHGFDWEYTPLHWGDHADAMETDPTPEELVNPQPSRVAALRETLTQRQGARAAAASSSAQSSADDSAGQEAESAPRSRIGTARERFMTSNDRGQLMVGIVSDMSLAAGQDPQNPGLATQLAEEGFPGQPEVPIGAVEGEPVSSLPNLDPTEILEPGDNVVAPKQRSRRARRPSARALESLQLALELEQNAETIPEKPKERKTGRTSRKEQQGAQDEGPQSAQDAQSAQDSPEEDGIAEVARDAPVAHGGPEPAKEVGAQEAAATAAAGAAAPTAPIVVPRMRGSLVRPTATARTVVSLPTVDEVPTETEDGQPEPAVGEPGASGSGVTAAPDPQRISAAKRRSEKIFGISRTQELNSCPSPVSETCSAWSAEVAQFAVEALQASYALTADRIVPGLKVAPQHEMDEGTIKATITSMEAQYTCFESMSQSENGPAAQKAEFAGVADVATFAVHAAEAAFAFEEEKAVEGSEEASGPEEQHPRPEE</sequence>
<name>A0A024RX98_HYPJR</name>
<evidence type="ECO:0000313" key="2">
    <source>
        <dbReference type="EMBL" id="ETR97708.1"/>
    </source>
</evidence>
<feature type="compositionally biased region" description="Low complexity" evidence="1">
    <location>
        <begin position="706"/>
        <end position="722"/>
    </location>
</feature>
<feature type="compositionally biased region" description="Low complexity" evidence="1">
    <location>
        <begin position="670"/>
        <end position="680"/>
    </location>
</feature>
<gene>
    <name evidence="2" type="ORF">M419DRAFT_134233</name>
</gene>
<feature type="region of interest" description="Disordered" evidence="1">
    <location>
        <begin position="557"/>
        <end position="625"/>
    </location>
</feature>